<organism evidence="1 2">
    <name type="scientific">Lactuca saligna</name>
    <name type="common">Willowleaf lettuce</name>
    <dbReference type="NCBI Taxonomy" id="75948"/>
    <lineage>
        <taxon>Eukaryota</taxon>
        <taxon>Viridiplantae</taxon>
        <taxon>Streptophyta</taxon>
        <taxon>Embryophyta</taxon>
        <taxon>Tracheophyta</taxon>
        <taxon>Spermatophyta</taxon>
        <taxon>Magnoliopsida</taxon>
        <taxon>eudicotyledons</taxon>
        <taxon>Gunneridae</taxon>
        <taxon>Pentapetalae</taxon>
        <taxon>asterids</taxon>
        <taxon>campanulids</taxon>
        <taxon>Asterales</taxon>
        <taxon>Asteraceae</taxon>
        <taxon>Cichorioideae</taxon>
        <taxon>Cichorieae</taxon>
        <taxon>Lactucinae</taxon>
        <taxon>Lactuca</taxon>
    </lineage>
</organism>
<dbReference type="AlphaFoldDB" id="A0AA35Z6B6"/>
<keyword evidence="2" id="KW-1185">Reference proteome</keyword>
<dbReference type="Proteomes" id="UP001177003">
    <property type="component" value="Chromosome 5"/>
</dbReference>
<dbReference type="EMBL" id="OX465081">
    <property type="protein sequence ID" value="CAI9286147.1"/>
    <property type="molecule type" value="Genomic_DNA"/>
</dbReference>
<gene>
    <name evidence="1" type="ORF">LSALG_LOCUS25580</name>
</gene>
<evidence type="ECO:0000313" key="2">
    <source>
        <dbReference type="Proteomes" id="UP001177003"/>
    </source>
</evidence>
<accession>A0AA35Z6B6</accession>
<evidence type="ECO:0000313" key="1">
    <source>
        <dbReference type="EMBL" id="CAI9286147.1"/>
    </source>
</evidence>
<proteinExistence type="predicted"/>
<protein>
    <submittedName>
        <fullName evidence="1">Uncharacterized protein</fullName>
    </submittedName>
</protein>
<name>A0AA35Z6B6_LACSI</name>
<reference evidence="1" key="1">
    <citation type="submission" date="2023-04" db="EMBL/GenBank/DDBJ databases">
        <authorList>
            <person name="Vijverberg K."/>
            <person name="Xiong W."/>
            <person name="Schranz E."/>
        </authorList>
    </citation>
    <scope>NUCLEOTIDE SEQUENCE</scope>
</reference>
<sequence>MVAFEMLCRSQGFLPSIWKISKLQDDLDVERKIKDPLAVKTEKVKVLIVKLENAEKQVNHLLSGKEVMKSCIEDVTGMLSDIIETRDSMITITVKKHLAKKLSPVFPMLHRLEGVPEYSSILK</sequence>